<dbReference type="CDD" id="cd02064">
    <property type="entry name" value="FAD_synthetase_N"/>
    <property type="match status" value="1"/>
</dbReference>
<evidence type="ECO:0000256" key="5">
    <source>
        <dbReference type="ARBA" id="ARBA00022679"/>
    </source>
</evidence>
<reference evidence="13 14" key="1">
    <citation type="submission" date="2010-12" db="EMBL/GenBank/DDBJ databases">
        <authorList>
            <person name="Muzny D."/>
            <person name="Qin X."/>
            <person name="Buhay C."/>
            <person name="Dugan-Rocha S."/>
            <person name="Ding Y."/>
            <person name="Chen G."/>
            <person name="Hawes A."/>
            <person name="Holder M."/>
            <person name="Jhangiani S."/>
            <person name="Johnson A."/>
            <person name="Khan Z."/>
            <person name="Li Z."/>
            <person name="Liu W."/>
            <person name="Liu X."/>
            <person name="Perez L."/>
            <person name="Shen H."/>
            <person name="Wang Q."/>
            <person name="Watt J."/>
            <person name="Xi L."/>
            <person name="Xin Y."/>
            <person name="Zhou J."/>
            <person name="Deng J."/>
            <person name="Jiang H."/>
            <person name="Liu Y."/>
            <person name="Qu J."/>
            <person name="Song X.-Z."/>
            <person name="Zhang L."/>
            <person name="Villasana D."/>
            <person name="Johnson A."/>
            <person name="Liu J."/>
            <person name="Liyanage D."/>
            <person name="Lorensuhewa L."/>
            <person name="Robinson T."/>
            <person name="Song A."/>
            <person name="Song B.-B."/>
            <person name="Dinh H."/>
            <person name="Thornton R."/>
            <person name="Coyle M."/>
            <person name="Francisco L."/>
            <person name="Jackson L."/>
            <person name="Javaid M."/>
            <person name="Korchina V."/>
            <person name="Kovar C."/>
            <person name="Mata R."/>
            <person name="Mathew T."/>
            <person name="Ngo R."/>
            <person name="Nguyen L."/>
            <person name="Nguyen N."/>
            <person name="Okwuonu G."/>
            <person name="Ongeri F."/>
            <person name="Pham C."/>
            <person name="Simmons D."/>
            <person name="Wilczek-Boney K."/>
            <person name="Hale W."/>
            <person name="Jakkamsetti A."/>
            <person name="Pham P."/>
            <person name="Ruth R."/>
            <person name="San Lucas F."/>
            <person name="Warren J."/>
            <person name="Zhang J."/>
            <person name="Zhao Z."/>
            <person name="Zhou C."/>
            <person name="Zhu D."/>
            <person name="Lee S."/>
            <person name="Bess C."/>
            <person name="Blankenburg K."/>
            <person name="Forbes L."/>
            <person name="Fu Q."/>
            <person name="Gubbala S."/>
            <person name="Hirani K."/>
            <person name="Jayaseelan J.C."/>
            <person name="Lara F."/>
            <person name="Munidasa M."/>
            <person name="Palculict T."/>
            <person name="Patil S."/>
            <person name="Pu L.-L."/>
            <person name="Saada N."/>
            <person name="Tang L."/>
            <person name="Weissenberger G."/>
            <person name="Zhu Y."/>
            <person name="Hemphill L."/>
            <person name="Shang Y."/>
            <person name="Youmans B."/>
            <person name="Ayvaz T."/>
            <person name="Ross M."/>
            <person name="Santibanez J."/>
            <person name="Aqrawi P."/>
            <person name="Gross S."/>
            <person name="Joshi V."/>
            <person name="Fowler G."/>
            <person name="Nazareth L."/>
            <person name="Reid J."/>
            <person name="Worley K."/>
            <person name="Petrosino J."/>
            <person name="Highlander S."/>
            <person name="Gibbs R."/>
        </authorList>
    </citation>
    <scope>NUCLEOTIDE SEQUENCE [LARGE SCALE GENOMIC DNA]</scope>
    <source>
        <strain evidence="13 14">DSM 10105</strain>
    </source>
</reference>
<keyword evidence="8" id="KW-0274">FAD</keyword>
<gene>
    <name evidence="13" type="ORF">HMPREF0620_0372</name>
</gene>
<organism evidence="13 14">
    <name type="scientific">Parascardovia denticolens DSM 10105 = JCM 12538</name>
    <dbReference type="NCBI Taxonomy" id="864564"/>
    <lineage>
        <taxon>Bacteria</taxon>
        <taxon>Bacillati</taxon>
        <taxon>Actinomycetota</taxon>
        <taxon>Actinomycetes</taxon>
        <taxon>Bifidobacteriales</taxon>
        <taxon>Bifidobacteriaceae</taxon>
        <taxon>Parascardovia</taxon>
    </lineage>
</organism>
<dbReference type="Pfam" id="PF01687">
    <property type="entry name" value="Flavokinase"/>
    <property type="match status" value="1"/>
</dbReference>
<dbReference type="SMART" id="SM00904">
    <property type="entry name" value="Flavokinase"/>
    <property type="match status" value="1"/>
</dbReference>
<dbReference type="Pfam" id="PF06574">
    <property type="entry name" value="FAD_syn"/>
    <property type="match status" value="1"/>
</dbReference>
<name>E6K0M9_PARDN</name>
<dbReference type="RefSeq" id="WP_006290179.1">
    <property type="nucleotide sequence ID" value="NZ_AP012333.1"/>
</dbReference>
<keyword evidence="5" id="KW-0808">Transferase</keyword>
<dbReference type="UniPathway" id="UPA00277">
    <property type="reaction ID" value="UER00407"/>
</dbReference>
<comment type="caution">
    <text evidence="13">The sequence shown here is derived from an EMBL/GenBank/DDBJ whole genome shotgun (WGS) entry which is preliminary data.</text>
</comment>
<dbReference type="InterPro" id="IPR023465">
    <property type="entry name" value="Riboflavin_kinase_dom_sf"/>
</dbReference>
<dbReference type="InterPro" id="IPR014729">
    <property type="entry name" value="Rossmann-like_a/b/a_fold"/>
</dbReference>
<protein>
    <submittedName>
        <fullName evidence="13">Riboflavin kinase</fullName>
    </submittedName>
</protein>
<dbReference type="GO" id="GO:0003919">
    <property type="term" value="F:FMN adenylyltransferase activity"/>
    <property type="evidence" value="ECO:0007669"/>
    <property type="project" value="UniProtKB-EC"/>
</dbReference>
<keyword evidence="9" id="KW-0067">ATP-binding</keyword>
<dbReference type="GO" id="GO:0008531">
    <property type="term" value="F:riboflavin kinase activity"/>
    <property type="evidence" value="ECO:0007669"/>
    <property type="project" value="UniProtKB-EC"/>
</dbReference>
<keyword evidence="13" id="KW-0418">Kinase</keyword>
<evidence type="ECO:0000313" key="14">
    <source>
        <dbReference type="Proteomes" id="UP000004946"/>
    </source>
</evidence>
<dbReference type="SUPFAM" id="SSF82114">
    <property type="entry name" value="Riboflavin kinase-like"/>
    <property type="match status" value="1"/>
</dbReference>
<dbReference type="Gene3D" id="3.40.50.620">
    <property type="entry name" value="HUPs"/>
    <property type="match status" value="1"/>
</dbReference>
<dbReference type="InterPro" id="IPR015865">
    <property type="entry name" value="Riboflavin_kinase_bac/euk"/>
</dbReference>
<evidence type="ECO:0000259" key="12">
    <source>
        <dbReference type="SMART" id="SM00904"/>
    </source>
</evidence>
<evidence type="ECO:0000256" key="9">
    <source>
        <dbReference type="ARBA" id="ARBA00022840"/>
    </source>
</evidence>
<dbReference type="InterPro" id="IPR015864">
    <property type="entry name" value="FAD_synthase"/>
</dbReference>
<dbReference type="GO" id="GO:0009398">
    <property type="term" value="P:FMN biosynthetic process"/>
    <property type="evidence" value="ECO:0007669"/>
    <property type="project" value="TreeGrafter"/>
</dbReference>
<dbReference type="PANTHER" id="PTHR22749">
    <property type="entry name" value="RIBOFLAVIN KINASE/FMN ADENYLYLTRANSFERASE"/>
    <property type="match status" value="1"/>
</dbReference>
<dbReference type="EMBL" id="AEON01000001">
    <property type="protein sequence ID" value="EFT83367.1"/>
    <property type="molecule type" value="Genomic_DNA"/>
</dbReference>
<comment type="catalytic activity">
    <reaction evidence="11">
        <text>FMN + ATP + H(+) = FAD + diphosphate</text>
        <dbReference type="Rhea" id="RHEA:17237"/>
        <dbReference type="ChEBI" id="CHEBI:15378"/>
        <dbReference type="ChEBI" id="CHEBI:30616"/>
        <dbReference type="ChEBI" id="CHEBI:33019"/>
        <dbReference type="ChEBI" id="CHEBI:57692"/>
        <dbReference type="ChEBI" id="CHEBI:58210"/>
        <dbReference type="EC" id="2.7.7.2"/>
    </reaction>
</comment>
<dbReference type="Proteomes" id="UP000004946">
    <property type="component" value="Chromosome"/>
</dbReference>
<dbReference type="PANTHER" id="PTHR22749:SF6">
    <property type="entry name" value="RIBOFLAVIN KINASE"/>
    <property type="match status" value="1"/>
</dbReference>
<comment type="similarity">
    <text evidence="2">Belongs to the RibF family.</text>
</comment>
<evidence type="ECO:0000256" key="11">
    <source>
        <dbReference type="ARBA" id="ARBA00049494"/>
    </source>
</evidence>
<evidence type="ECO:0000256" key="3">
    <source>
        <dbReference type="ARBA" id="ARBA00022630"/>
    </source>
</evidence>
<evidence type="ECO:0000256" key="1">
    <source>
        <dbReference type="ARBA" id="ARBA00004726"/>
    </source>
</evidence>
<proteinExistence type="inferred from homology"/>
<keyword evidence="3" id="KW-0285">Flavoprotein</keyword>
<feature type="domain" description="Riboflavin kinase" evidence="12">
    <location>
        <begin position="251"/>
        <end position="412"/>
    </location>
</feature>
<dbReference type="InterPro" id="IPR023468">
    <property type="entry name" value="Riboflavin_kinase"/>
</dbReference>
<comment type="pathway">
    <text evidence="1">Cofactor biosynthesis; FAD biosynthesis; FAD from FMN: step 1/1.</text>
</comment>
<dbReference type="SUPFAM" id="SSF52374">
    <property type="entry name" value="Nucleotidylyl transferase"/>
    <property type="match status" value="1"/>
</dbReference>
<keyword evidence="14" id="KW-1185">Reference proteome</keyword>
<dbReference type="GO" id="GO:0009231">
    <property type="term" value="P:riboflavin biosynthetic process"/>
    <property type="evidence" value="ECO:0007669"/>
    <property type="project" value="InterPro"/>
</dbReference>
<dbReference type="eggNOG" id="COG0196">
    <property type="taxonomic scope" value="Bacteria"/>
</dbReference>
<evidence type="ECO:0000256" key="6">
    <source>
        <dbReference type="ARBA" id="ARBA00022695"/>
    </source>
</evidence>
<evidence type="ECO:0000256" key="4">
    <source>
        <dbReference type="ARBA" id="ARBA00022643"/>
    </source>
</evidence>
<dbReference type="GO" id="GO:0006747">
    <property type="term" value="P:FAD biosynthetic process"/>
    <property type="evidence" value="ECO:0007669"/>
    <property type="project" value="UniProtKB-UniPathway"/>
</dbReference>
<keyword evidence="4" id="KW-0288">FMN</keyword>
<evidence type="ECO:0000256" key="2">
    <source>
        <dbReference type="ARBA" id="ARBA00010214"/>
    </source>
</evidence>
<evidence type="ECO:0000256" key="7">
    <source>
        <dbReference type="ARBA" id="ARBA00022741"/>
    </source>
</evidence>
<dbReference type="Gene3D" id="2.40.30.30">
    <property type="entry name" value="Riboflavin kinase-like"/>
    <property type="match status" value="1"/>
</dbReference>
<dbReference type="HOGENOM" id="CLU_048437_0_0_11"/>
<keyword evidence="7" id="KW-0547">Nucleotide-binding</keyword>
<evidence type="ECO:0000256" key="10">
    <source>
        <dbReference type="ARBA" id="ARBA00047880"/>
    </source>
</evidence>
<comment type="catalytic activity">
    <reaction evidence="10">
        <text>riboflavin + ATP = FMN + ADP + H(+)</text>
        <dbReference type="Rhea" id="RHEA:14357"/>
        <dbReference type="ChEBI" id="CHEBI:15378"/>
        <dbReference type="ChEBI" id="CHEBI:30616"/>
        <dbReference type="ChEBI" id="CHEBI:57986"/>
        <dbReference type="ChEBI" id="CHEBI:58210"/>
        <dbReference type="ChEBI" id="CHEBI:456216"/>
        <dbReference type="EC" id="2.7.1.26"/>
    </reaction>
</comment>
<dbReference type="GO" id="GO:0005524">
    <property type="term" value="F:ATP binding"/>
    <property type="evidence" value="ECO:0007669"/>
    <property type="project" value="UniProtKB-KW"/>
</dbReference>
<keyword evidence="6" id="KW-0548">Nucleotidyltransferase</keyword>
<evidence type="ECO:0000313" key="13">
    <source>
        <dbReference type="EMBL" id="EFT83367.1"/>
    </source>
</evidence>
<sequence length="417" mass="45748">MEGKGIGIVKIFKLSPDDHGKVDWPLLDAQRRSVVTIGTFDGVHKGHQAVLSTTVELARKHDSFSLVIIFTPRPSFAHLAWKEGRTASEEEDRLALTSLRQREELIARQGVDALFEMEYTPEFAQTTYTAFLGQLVGKVGMRTLVLGEDARLGKDRSGDIKAIRNVAQAVGVFELEVVDDQGETAGTWVPGTVTYQAPQRKGEPANPLAGMSKAQKRAYTKKHHMRPVRDWSSSHVRDCLATGRIAEARSVLGRDPQVAGVVVHGDARGRDLGFPTANVGGYREGFIPVDGVYAGYLLDYGFGDGSVSEGAASRQEDLSGHPYREFDGRDREPARLPAAISVGLNDTFHEAGEDVSRTIEAYVLGSHDLDLYGHRVAVDFAAFLRPMVRFDSAEELVDQLKEDERRTEELTDGQAGS</sequence>
<evidence type="ECO:0000256" key="8">
    <source>
        <dbReference type="ARBA" id="ARBA00022827"/>
    </source>
</evidence>
<accession>E6K0M9</accession>
<dbReference type="AlphaFoldDB" id="E6K0M9"/>